<evidence type="ECO:0000313" key="3">
    <source>
        <dbReference type="Proteomes" id="UP000186456"/>
    </source>
</evidence>
<reference evidence="2 3" key="1">
    <citation type="submission" date="2016-10" db="EMBL/GenBank/DDBJ databases">
        <authorList>
            <person name="de Groot N.N."/>
        </authorList>
    </citation>
    <scope>NUCLEOTIDE SEQUENCE [LARGE SCALE GENOMIC DNA]</scope>
    <source>
        <strain evidence="2 3">StLB037</strain>
    </source>
</reference>
<feature type="signal peptide" evidence="1">
    <location>
        <begin position="1"/>
        <end position="33"/>
    </location>
</feature>
<evidence type="ECO:0000256" key="1">
    <source>
        <dbReference type="SAM" id="SignalP"/>
    </source>
</evidence>
<proteinExistence type="predicted"/>
<name>A0A1H0MW35_MICTS</name>
<keyword evidence="1" id="KW-0732">Signal</keyword>
<dbReference type="PROSITE" id="PS51318">
    <property type="entry name" value="TAT"/>
    <property type="match status" value="1"/>
</dbReference>
<evidence type="ECO:0008006" key="4">
    <source>
        <dbReference type="Google" id="ProtNLM"/>
    </source>
</evidence>
<accession>A0A1H0MW35</accession>
<gene>
    <name evidence="2" type="ORF">SAMN04487788_1199</name>
</gene>
<feature type="chain" id="PRO_5010370728" description="WxL domain-containing protein" evidence="1">
    <location>
        <begin position="34"/>
        <end position="206"/>
    </location>
</feature>
<dbReference type="Proteomes" id="UP000186456">
    <property type="component" value="Unassembled WGS sequence"/>
</dbReference>
<sequence length="206" mass="20262">MSFTSRRGLSARIGVAALGVGILAAAGGGSAFAADEDSIDVQVEIAPAAEPGVLALTVADDATTLTEGEASGTDRTFAGTLPTVTVTDTRLAENIDPESFWYVMGAISDFTGSAGQPAISSADSFGWYPDIVSGNPAGGSQVVAPGDDVDPGTGGFVDAELLANVDSAADAAGGSYSATAGLLLKTPATVAPGAYSATITLTLLEG</sequence>
<organism evidence="2 3">
    <name type="scientific">Microbacterium testaceum (strain StLB037)</name>
    <dbReference type="NCBI Taxonomy" id="979556"/>
    <lineage>
        <taxon>Bacteria</taxon>
        <taxon>Bacillati</taxon>
        <taxon>Actinomycetota</taxon>
        <taxon>Actinomycetes</taxon>
        <taxon>Micrococcales</taxon>
        <taxon>Microbacteriaceae</taxon>
        <taxon>Microbacterium</taxon>
    </lineage>
</organism>
<protein>
    <recommendedName>
        <fullName evidence="4">WxL domain-containing protein</fullName>
    </recommendedName>
</protein>
<evidence type="ECO:0000313" key="2">
    <source>
        <dbReference type="EMBL" id="SDO84623.1"/>
    </source>
</evidence>
<dbReference type="RefSeq" id="WP_056224391.1">
    <property type="nucleotide sequence ID" value="NZ_FNJN01000002.1"/>
</dbReference>
<dbReference type="AlphaFoldDB" id="A0A1H0MW35"/>
<dbReference type="InterPro" id="IPR006311">
    <property type="entry name" value="TAT_signal"/>
</dbReference>
<dbReference type="EMBL" id="FNJN01000002">
    <property type="protein sequence ID" value="SDO84623.1"/>
    <property type="molecule type" value="Genomic_DNA"/>
</dbReference>